<dbReference type="PANTHER" id="PTHR34957">
    <property type="entry name" value="NUCLEAR TRANSPORT FACTOR 2 (NTF2) FAMILY PROTEIN"/>
    <property type="match status" value="1"/>
</dbReference>
<dbReference type="SUPFAM" id="SSF54427">
    <property type="entry name" value="NTF2-like"/>
    <property type="match status" value="1"/>
</dbReference>
<dbReference type="Gene3D" id="3.10.450.50">
    <property type="match status" value="1"/>
</dbReference>
<dbReference type="InterPro" id="IPR032710">
    <property type="entry name" value="NTF2-like_dom_sf"/>
</dbReference>
<gene>
    <name evidence="2" type="ORF">RS694_01835</name>
</gene>
<dbReference type="Pfam" id="PF13474">
    <property type="entry name" value="SnoaL_3"/>
    <property type="match status" value="1"/>
</dbReference>
<protein>
    <submittedName>
        <fullName evidence="2">DUF4440 domain-containing protein</fullName>
    </submittedName>
</protein>
<dbReference type="RefSeq" id="WP_029709736.1">
    <property type="nucleotide sequence ID" value="NZ_CP019239.1"/>
</dbReference>
<dbReference type="STRING" id="1484693.RS694_01835"/>
<dbReference type="eggNOG" id="COG4319">
    <property type="taxonomic scope" value="Bacteria"/>
</dbReference>
<accession>A0A1P8K5W3</accession>
<dbReference type="Proteomes" id="UP000186110">
    <property type="component" value="Chromosome"/>
</dbReference>
<dbReference type="InterPro" id="IPR037401">
    <property type="entry name" value="SnoaL-like"/>
</dbReference>
<organism evidence="2 3">
    <name type="scientific">Rhodoferax saidenbachensis</name>
    <dbReference type="NCBI Taxonomy" id="1484693"/>
    <lineage>
        <taxon>Bacteria</taxon>
        <taxon>Pseudomonadati</taxon>
        <taxon>Pseudomonadota</taxon>
        <taxon>Betaproteobacteria</taxon>
        <taxon>Burkholderiales</taxon>
        <taxon>Comamonadaceae</taxon>
        <taxon>Rhodoferax</taxon>
    </lineage>
</organism>
<proteinExistence type="predicted"/>
<dbReference type="KEGG" id="rsb:RS694_01835"/>
<dbReference type="PANTHER" id="PTHR34957:SF1">
    <property type="entry name" value="NUCLEAR TRANSPORT FACTOR 2 (NTF2) FAMILY PROTEIN"/>
    <property type="match status" value="1"/>
</dbReference>
<reference evidence="2 3" key="1">
    <citation type="submission" date="2017-01" db="EMBL/GenBank/DDBJ databases">
        <authorList>
            <person name="Mah S.A."/>
            <person name="Swanson W.J."/>
            <person name="Moy G.W."/>
            <person name="Vacquier V.D."/>
        </authorList>
    </citation>
    <scope>NUCLEOTIDE SEQUENCE [LARGE SCALE GENOMIC DNA]</scope>
    <source>
        <strain evidence="2 3">DSM 22694</strain>
    </source>
</reference>
<feature type="domain" description="SnoaL-like" evidence="1">
    <location>
        <begin position="22"/>
        <end position="134"/>
    </location>
</feature>
<keyword evidence="3" id="KW-1185">Reference proteome</keyword>
<dbReference type="AlphaFoldDB" id="A0A1P8K5W3"/>
<dbReference type="EMBL" id="CP019239">
    <property type="protein sequence ID" value="APW41415.1"/>
    <property type="molecule type" value="Genomic_DNA"/>
</dbReference>
<evidence type="ECO:0000313" key="3">
    <source>
        <dbReference type="Proteomes" id="UP000186110"/>
    </source>
</evidence>
<evidence type="ECO:0000313" key="2">
    <source>
        <dbReference type="EMBL" id="APW41415.1"/>
    </source>
</evidence>
<sequence length="151" mass="16159">MPRLPAKLQAAMGGTPDDVEVAFYEALQSADIEKLMACWADEDEIVCIHPGGPRVVGAGAIRAAFEAMFAHGGSIQARAEHIRRIDALASAVHHVLEKVEVLTPEGAAQAYVLATNVYHKTPQGWRMVVHHASPGTQGAAQEINQAPQVLH</sequence>
<evidence type="ECO:0000259" key="1">
    <source>
        <dbReference type="Pfam" id="PF13474"/>
    </source>
</evidence>
<name>A0A1P8K5W3_9BURK</name>